<dbReference type="InterPro" id="IPR036320">
    <property type="entry name" value="Glycosyl_Trfase_fam3_N_dom_sf"/>
</dbReference>
<dbReference type="AlphaFoldDB" id="A0A5D0WTT4"/>
<feature type="binding site" evidence="5">
    <location>
        <begin position="117"/>
        <end position="125"/>
    </location>
    <ligand>
        <name>5-phospho-alpha-D-ribose 1-diphosphate</name>
        <dbReference type="ChEBI" id="CHEBI:58017"/>
    </ligand>
</feature>
<keyword evidence="5" id="KW-0479">Metal-binding</keyword>
<dbReference type="Gene3D" id="3.40.1030.10">
    <property type="entry name" value="Nucleoside phosphorylase/phosphoribosyltransferase catalytic domain"/>
    <property type="match status" value="1"/>
</dbReference>
<keyword evidence="4 5" id="KW-0057">Aromatic amino acid biosynthesis</keyword>
<dbReference type="InterPro" id="IPR000312">
    <property type="entry name" value="Glycosyl_Trfase_fam3"/>
</dbReference>
<feature type="binding site" evidence="5">
    <location>
        <position position="237"/>
    </location>
    <ligand>
        <name>Mg(2+)</name>
        <dbReference type="ChEBI" id="CHEBI:18420"/>
        <label>2</label>
    </ligand>
</feature>
<dbReference type="InterPro" id="IPR017459">
    <property type="entry name" value="Glycosyl_Trfase_fam3_N_dom"/>
</dbReference>
<dbReference type="Pfam" id="PF02885">
    <property type="entry name" value="Glycos_trans_3N"/>
    <property type="match status" value="1"/>
</dbReference>
<dbReference type="Proteomes" id="UP000322619">
    <property type="component" value="Unassembled WGS sequence"/>
</dbReference>
<comment type="function">
    <text evidence="5">Catalyzes the transfer of the phosphoribosyl group of 5-phosphorylribose-1-pyrophosphate (PRPP) to anthranilate to yield N-(5'-phosphoribosyl)-anthranilate (PRA).</text>
</comment>
<evidence type="ECO:0000313" key="9">
    <source>
        <dbReference type="Proteomes" id="UP000322619"/>
    </source>
</evidence>
<reference evidence="8 9" key="1">
    <citation type="submission" date="2019-08" db="EMBL/GenBank/DDBJ databases">
        <title>Isolation and enrichment of carboxydotrophic bacteria from anaerobic sludge for the production of bio-based chemicals from syngas.</title>
        <authorList>
            <person name="Antares A.L."/>
            <person name="Moreira J."/>
            <person name="Diender M."/>
            <person name="Parshina S.N."/>
            <person name="Stams A.J.M."/>
            <person name="Alves M."/>
            <person name="Alves J.I."/>
            <person name="Sousa D.Z."/>
        </authorList>
    </citation>
    <scope>NUCLEOTIDE SEQUENCE [LARGE SCALE GENOMIC DNA]</scope>
    <source>
        <strain evidence="8 9">JM</strain>
    </source>
</reference>
<dbReference type="Pfam" id="PF00591">
    <property type="entry name" value="Glycos_transf_3"/>
    <property type="match status" value="1"/>
</dbReference>
<comment type="similarity">
    <text evidence="5">Belongs to the anthranilate phosphoribosyltransferase family.</text>
</comment>
<feature type="binding site" evidence="5">
    <location>
        <position position="238"/>
    </location>
    <ligand>
        <name>Mg(2+)</name>
        <dbReference type="ChEBI" id="CHEBI:18420"/>
        <label>2</label>
    </ligand>
</feature>
<dbReference type="GO" id="GO:0000162">
    <property type="term" value="P:L-tryptophan biosynthetic process"/>
    <property type="evidence" value="ECO:0007669"/>
    <property type="project" value="UniProtKB-UniRule"/>
</dbReference>
<feature type="binding site" evidence="5">
    <location>
        <begin position="100"/>
        <end position="103"/>
    </location>
    <ligand>
        <name>5-phospho-alpha-D-ribose 1-diphosphate</name>
        <dbReference type="ChEBI" id="CHEBI:58017"/>
    </ligand>
</feature>
<feature type="binding site" evidence="5">
    <location>
        <position position="129"/>
    </location>
    <ligand>
        <name>5-phospho-alpha-D-ribose 1-diphosphate</name>
        <dbReference type="ChEBI" id="CHEBI:58017"/>
    </ligand>
</feature>
<feature type="domain" description="Glycosyl transferase family 3" evidence="6">
    <location>
        <begin position="84"/>
        <end position="338"/>
    </location>
</feature>
<sequence>MEKTISMKDYGQVITQLINKENLSKDDSKEMFMEILSDKQTAMQQGAFLAALSAKGATPAEVAGSFEAIYEVDTFKVEPVTEFPIVDNCGTGMDSFKTFNISTVASIIAAAGIPMAKHGSRALTSVCGTIDVLEALGIDMDSNVDLVKESIEKAGIGIFNGMSPEVHPVALGRVLSQISFGSVLNISASLANPALPQYGVRGVYSKEMLDFVPQIMAEIGYKRAIVVFGEVGDQAIDEASTLGTTHIAELKEDGSVEKYTFNPQDMLITPGIVDEIRTFNSVEESALCIVRLLKGKETKTREDIVALNAGLILYLRDKAPSIREGYEMALELIHNGAAWEKLKTWVNYQNRDGVKGLKILSALEKKVQG</sequence>
<evidence type="ECO:0000256" key="2">
    <source>
        <dbReference type="ARBA" id="ARBA00022679"/>
    </source>
</evidence>
<feature type="binding site" evidence="5">
    <location>
        <position position="90"/>
    </location>
    <ligand>
        <name>5-phospho-alpha-D-ribose 1-diphosphate</name>
        <dbReference type="ChEBI" id="CHEBI:58017"/>
    </ligand>
</feature>
<dbReference type="SUPFAM" id="SSF52418">
    <property type="entry name" value="Nucleoside phosphorylase/phosphoribosyltransferase catalytic domain"/>
    <property type="match status" value="1"/>
</dbReference>
<comment type="caution">
    <text evidence="8">The sequence shown here is derived from an EMBL/GenBank/DDBJ whole genome shotgun (WGS) entry which is preliminary data.</text>
</comment>
<keyword evidence="5" id="KW-0028">Amino-acid biosynthesis</keyword>
<evidence type="ECO:0000313" key="8">
    <source>
        <dbReference type="EMBL" id="TYC87599.1"/>
    </source>
</evidence>
<dbReference type="RefSeq" id="WP_148636835.1">
    <property type="nucleotide sequence ID" value="NZ_VSLA01000004.1"/>
</dbReference>
<feature type="binding site" evidence="5">
    <location>
        <position position="102"/>
    </location>
    <ligand>
        <name>Mg(2+)</name>
        <dbReference type="ChEBI" id="CHEBI:18420"/>
        <label>1</label>
    </ligand>
</feature>
<dbReference type="HAMAP" id="MF_00211">
    <property type="entry name" value="TrpD"/>
    <property type="match status" value="1"/>
</dbReference>
<dbReference type="PANTHER" id="PTHR43285">
    <property type="entry name" value="ANTHRANILATE PHOSPHORIBOSYLTRANSFERASE"/>
    <property type="match status" value="1"/>
</dbReference>
<feature type="binding site" evidence="5">
    <location>
        <position position="238"/>
    </location>
    <ligand>
        <name>Mg(2+)</name>
        <dbReference type="ChEBI" id="CHEBI:18420"/>
        <label>1</label>
    </ligand>
</feature>
<evidence type="ECO:0000256" key="5">
    <source>
        <dbReference type="HAMAP-Rule" id="MF_00211"/>
    </source>
</evidence>
<keyword evidence="3 5" id="KW-0822">Tryptophan biosynthesis</keyword>
<evidence type="ECO:0000256" key="3">
    <source>
        <dbReference type="ARBA" id="ARBA00022822"/>
    </source>
</evidence>
<comment type="subunit">
    <text evidence="5">Homodimer.</text>
</comment>
<comment type="pathway">
    <text evidence="5">Amino-acid biosynthesis; L-tryptophan biosynthesis; L-tryptophan from chorismate: step 2/5.</text>
</comment>
<dbReference type="PANTHER" id="PTHR43285:SF2">
    <property type="entry name" value="ANTHRANILATE PHOSPHORIBOSYLTRANSFERASE"/>
    <property type="match status" value="1"/>
</dbReference>
<keyword evidence="2 5" id="KW-0808">Transferase</keyword>
<comment type="caution">
    <text evidence="5">Lacks conserved residue(s) required for the propagation of feature annotation.</text>
</comment>
<dbReference type="NCBIfam" id="TIGR01245">
    <property type="entry name" value="trpD"/>
    <property type="match status" value="1"/>
</dbReference>
<accession>A0A5D0WTT4</accession>
<dbReference type="InterPro" id="IPR035902">
    <property type="entry name" value="Nuc_phospho_transferase"/>
</dbReference>
<dbReference type="GO" id="GO:0005829">
    <property type="term" value="C:cytosol"/>
    <property type="evidence" value="ECO:0007669"/>
    <property type="project" value="TreeGrafter"/>
</dbReference>
<dbReference type="SUPFAM" id="SSF47648">
    <property type="entry name" value="Nucleoside phosphorylase/phosphoribosyltransferase N-terminal domain"/>
    <property type="match status" value="1"/>
</dbReference>
<dbReference type="GO" id="GO:0004048">
    <property type="term" value="F:anthranilate phosphoribosyltransferase activity"/>
    <property type="evidence" value="ECO:0007669"/>
    <property type="project" value="UniProtKB-UniRule"/>
</dbReference>
<comment type="catalytic activity">
    <reaction evidence="5">
        <text>N-(5-phospho-beta-D-ribosyl)anthranilate + diphosphate = 5-phospho-alpha-D-ribose 1-diphosphate + anthranilate</text>
        <dbReference type="Rhea" id="RHEA:11768"/>
        <dbReference type="ChEBI" id="CHEBI:16567"/>
        <dbReference type="ChEBI" id="CHEBI:18277"/>
        <dbReference type="ChEBI" id="CHEBI:33019"/>
        <dbReference type="ChEBI" id="CHEBI:58017"/>
        <dbReference type="EC" id="2.4.2.18"/>
    </reaction>
</comment>
<dbReference type="EMBL" id="VSLA01000004">
    <property type="protein sequence ID" value="TYC87599.1"/>
    <property type="molecule type" value="Genomic_DNA"/>
</dbReference>
<organism evidence="8 9">
    <name type="scientific">Acetobacterium wieringae</name>
    <dbReference type="NCBI Taxonomy" id="52694"/>
    <lineage>
        <taxon>Bacteria</taxon>
        <taxon>Bacillati</taxon>
        <taxon>Bacillota</taxon>
        <taxon>Clostridia</taxon>
        <taxon>Eubacteriales</taxon>
        <taxon>Eubacteriaceae</taxon>
        <taxon>Acetobacterium</taxon>
    </lineage>
</organism>
<protein>
    <recommendedName>
        <fullName evidence="5">Anthranilate phosphoribosyltransferase</fullName>
        <ecNumber evidence="5">2.4.2.18</ecNumber>
    </recommendedName>
</protein>
<dbReference type="Gene3D" id="1.20.970.10">
    <property type="entry name" value="Transferase, Pyrimidine Nucleoside Phosphorylase, Chain C"/>
    <property type="match status" value="1"/>
</dbReference>
<dbReference type="InterPro" id="IPR005940">
    <property type="entry name" value="Anthranilate_Pribosyl_Tfrase"/>
</dbReference>
<feature type="binding site" evidence="5">
    <location>
        <position position="90"/>
    </location>
    <ligand>
        <name>anthranilate</name>
        <dbReference type="ChEBI" id="CHEBI:16567"/>
        <label>1</label>
    </ligand>
</feature>
<comment type="cofactor">
    <cofactor evidence="5">
        <name>Mg(2+)</name>
        <dbReference type="ChEBI" id="CHEBI:18420"/>
    </cofactor>
    <text evidence="5">Binds 2 magnesium ions per monomer.</text>
</comment>
<feature type="binding site" evidence="5">
    <location>
        <position position="98"/>
    </location>
    <ligand>
        <name>5-phospho-alpha-D-ribose 1-diphosphate</name>
        <dbReference type="ChEBI" id="CHEBI:58017"/>
    </ligand>
</feature>
<gene>
    <name evidence="5 8" type="primary">trpD</name>
    <name evidence="8" type="ORF">FXB42_03885</name>
</gene>
<evidence type="ECO:0000259" key="7">
    <source>
        <dbReference type="Pfam" id="PF02885"/>
    </source>
</evidence>
<keyword evidence="1 5" id="KW-0328">Glycosyltransferase</keyword>
<evidence type="ECO:0000259" key="6">
    <source>
        <dbReference type="Pfam" id="PF00591"/>
    </source>
</evidence>
<evidence type="ECO:0000256" key="4">
    <source>
        <dbReference type="ARBA" id="ARBA00023141"/>
    </source>
</evidence>
<feature type="domain" description="Glycosyl transferase family 3 N-terminal" evidence="7">
    <location>
        <begin position="12"/>
        <end position="70"/>
    </location>
</feature>
<dbReference type="GO" id="GO:0000287">
    <property type="term" value="F:magnesium ion binding"/>
    <property type="evidence" value="ECO:0007669"/>
    <property type="project" value="UniProtKB-UniRule"/>
</dbReference>
<name>A0A5D0WTT4_9FIRM</name>
<evidence type="ECO:0000256" key="1">
    <source>
        <dbReference type="ARBA" id="ARBA00022676"/>
    </source>
</evidence>
<dbReference type="EC" id="2.4.2.18" evidence="5"/>
<proteinExistence type="inferred from homology"/>
<keyword evidence="5" id="KW-0460">Magnesium</keyword>